<dbReference type="PANTHER" id="PTHR34139">
    <property type="entry name" value="UPF0331 PROTEIN MJ0127"/>
    <property type="match status" value="1"/>
</dbReference>
<gene>
    <name evidence="6" type="ORF">GHYDROH2_03590</name>
</gene>
<keyword evidence="4" id="KW-0547">Nucleotide-binding</keyword>
<dbReference type="GO" id="GO:0016787">
    <property type="term" value="F:hydrolase activity"/>
    <property type="evidence" value="ECO:0007669"/>
    <property type="project" value="UniProtKB-KW"/>
</dbReference>
<evidence type="ECO:0000313" key="7">
    <source>
        <dbReference type="Proteomes" id="UP001144352"/>
    </source>
</evidence>
<name>A0A9W6FXY8_9BACT</name>
<accession>A0A9W6FXY8</accession>
<evidence type="ECO:0000256" key="3">
    <source>
        <dbReference type="ARBA" id="ARBA00022722"/>
    </source>
</evidence>
<keyword evidence="1" id="KW-0597">Phosphoprotein</keyword>
<comment type="caution">
    <text evidence="6">The sequence shown here is derived from an EMBL/GenBank/DDBJ whole genome shotgun (WGS) entry which is preliminary data.</text>
</comment>
<dbReference type="EMBL" id="BSDS01000001">
    <property type="protein sequence ID" value="GLI36858.1"/>
    <property type="molecule type" value="Genomic_DNA"/>
</dbReference>
<evidence type="ECO:0000256" key="4">
    <source>
        <dbReference type="ARBA" id="ARBA00022741"/>
    </source>
</evidence>
<sequence length="128" mass="14699">MYDVDLVCEILRQILEAGRRIERRFSPVRQPDDFLATDDGLDRLDAICMMLIAIGESLKNLDKITNGELLRRYPNVDWKGAKGARDIISHHYFDLNAEAVYGICRKDLPILTATIERMAAELRFSDSR</sequence>
<dbReference type="GO" id="GO:0004540">
    <property type="term" value="F:RNA nuclease activity"/>
    <property type="evidence" value="ECO:0007669"/>
    <property type="project" value="InterPro"/>
</dbReference>
<dbReference type="AlphaFoldDB" id="A0A9W6FXY8"/>
<dbReference type="Proteomes" id="UP001144352">
    <property type="component" value="Unassembled WGS sequence"/>
</dbReference>
<keyword evidence="5" id="KW-0378">Hydrolase</keyword>
<keyword evidence="2" id="KW-1277">Toxin-antitoxin system</keyword>
<proteinExistence type="predicted"/>
<dbReference type="RefSeq" id="WP_246551863.1">
    <property type="nucleotide sequence ID" value="NZ_BSDS01000001.1"/>
</dbReference>
<evidence type="ECO:0000313" key="6">
    <source>
        <dbReference type="EMBL" id="GLI36858.1"/>
    </source>
</evidence>
<organism evidence="6 7">
    <name type="scientific">Geobacter hydrogenophilus</name>
    <dbReference type="NCBI Taxonomy" id="40983"/>
    <lineage>
        <taxon>Bacteria</taxon>
        <taxon>Pseudomonadati</taxon>
        <taxon>Thermodesulfobacteriota</taxon>
        <taxon>Desulfuromonadia</taxon>
        <taxon>Geobacterales</taxon>
        <taxon>Geobacteraceae</taxon>
        <taxon>Geobacter</taxon>
    </lineage>
</organism>
<dbReference type="PANTHER" id="PTHR34139:SF1">
    <property type="entry name" value="RNASE MJ1380-RELATED"/>
    <property type="match status" value="1"/>
</dbReference>
<protein>
    <recommendedName>
        <fullName evidence="8">Antitoxin</fullName>
    </recommendedName>
</protein>
<evidence type="ECO:0000256" key="5">
    <source>
        <dbReference type="ARBA" id="ARBA00022801"/>
    </source>
</evidence>
<keyword evidence="3" id="KW-0540">Nuclease</keyword>
<dbReference type="InterPro" id="IPR008201">
    <property type="entry name" value="HepT-like"/>
</dbReference>
<evidence type="ECO:0008006" key="8">
    <source>
        <dbReference type="Google" id="ProtNLM"/>
    </source>
</evidence>
<evidence type="ECO:0000256" key="1">
    <source>
        <dbReference type="ARBA" id="ARBA00022553"/>
    </source>
</evidence>
<keyword evidence="7" id="KW-1185">Reference proteome</keyword>
<dbReference type="GO" id="GO:0110001">
    <property type="term" value="C:toxin-antitoxin complex"/>
    <property type="evidence" value="ECO:0007669"/>
    <property type="project" value="InterPro"/>
</dbReference>
<evidence type="ECO:0000256" key="2">
    <source>
        <dbReference type="ARBA" id="ARBA00022649"/>
    </source>
</evidence>
<reference evidence="6" key="1">
    <citation type="submission" date="2022-12" db="EMBL/GenBank/DDBJ databases">
        <title>Reference genome sequencing for broad-spectrum identification of bacterial and archaeal isolates by mass spectrometry.</title>
        <authorList>
            <person name="Sekiguchi Y."/>
            <person name="Tourlousse D.M."/>
        </authorList>
    </citation>
    <scope>NUCLEOTIDE SEQUENCE</scope>
    <source>
        <strain evidence="6">H2</strain>
    </source>
</reference>
<dbReference type="GO" id="GO:0000166">
    <property type="term" value="F:nucleotide binding"/>
    <property type="evidence" value="ECO:0007669"/>
    <property type="project" value="UniProtKB-KW"/>
</dbReference>
<dbReference type="InterPro" id="IPR051813">
    <property type="entry name" value="HepT_RNase_toxin"/>
</dbReference>
<dbReference type="Pfam" id="PF01934">
    <property type="entry name" value="HepT-like"/>
    <property type="match status" value="1"/>
</dbReference>